<evidence type="ECO:0000313" key="3">
    <source>
        <dbReference type="EMBL" id="EOL43897.1"/>
    </source>
</evidence>
<dbReference type="EMBL" id="AJAT01000015">
    <property type="protein sequence ID" value="EOL43897.1"/>
    <property type="molecule type" value="Genomic_DNA"/>
</dbReference>
<dbReference type="CDD" id="cd14852">
    <property type="entry name" value="LD-carboxypeptidase"/>
    <property type="match status" value="1"/>
</dbReference>
<dbReference type="STRING" id="154621.RV11_GL001088"/>
<organism evidence="3 4">
    <name type="scientific">Enterococcus phoeniculicola ATCC BAA-412</name>
    <dbReference type="NCBI Taxonomy" id="1158610"/>
    <lineage>
        <taxon>Bacteria</taxon>
        <taxon>Bacillati</taxon>
        <taxon>Bacillota</taxon>
        <taxon>Bacilli</taxon>
        <taxon>Lactobacillales</taxon>
        <taxon>Enterococcaceae</taxon>
        <taxon>Enterococcus</taxon>
    </lineage>
</organism>
<reference evidence="3 4" key="1">
    <citation type="submission" date="2013-02" db="EMBL/GenBank/DDBJ databases">
        <title>The Genome Sequence of Enterococcus phoeniculicola BAA-412.</title>
        <authorList>
            <consortium name="The Broad Institute Genome Sequencing Platform"/>
            <consortium name="The Broad Institute Genome Sequencing Center for Infectious Disease"/>
            <person name="Earl A.M."/>
            <person name="Gilmore M.S."/>
            <person name="Lebreton F."/>
            <person name="Walker B."/>
            <person name="Young S.K."/>
            <person name="Zeng Q."/>
            <person name="Gargeya S."/>
            <person name="Fitzgerald M."/>
            <person name="Haas B."/>
            <person name="Abouelleil A."/>
            <person name="Alvarado L."/>
            <person name="Arachchi H.M."/>
            <person name="Berlin A.M."/>
            <person name="Chapman S.B."/>
            <person name="Dewar J."/>
            <person name="Goldberg J."/>
            <person name="Griggs A."/>
            <person name="Gujja S."/>
            <person name="Hansen M."/>
            <person name="Howarth C."/>
            <person name="Imamovic A."/>
            <person name="Larimer J."/>
            <person name="McCowan C."/>
            <person name="Murphy C."/>
            <person name="Neiman D."/>
            <person name="Pearson M."/>
            <person name="Priest M."/>
            <person name="Roberts A."/>
            <person name="Saif S."/>
            <person name="Shea T."/>
            <person name="Sisk P."/>
            <person name="Sykes S."/>
            <person name="Wortman J."/>
            <person name="Nusbaum C."/>
            <person name="Birren B."/>
        </authorList>
    </citation>
    <scope>NUCLEOTIDE SEQUENCE [LARGE SCALE GENOMIC DNA]</scope>
    <source>
        <strain evidence="3 4">ATCC BAA-412</strain>
    </source>
</reference>
<dbReference type="PANTHER" id="PTHR34385">
    <property type="entry name" value="D-ALANYL-D-ALANINE CARBOXYPEPTIDASE"/>
    <property type="match status" value="1"/>
</dbReference>
<dbReference type="GO" id="GO:0004180">
    <property type="term" value="F:carboxypeptidase activity"/>
    <property type="evidence" value="ECO:0007669"/>
    <property type="project" value="UniProtKB-KW"/>
</dbReference>
<dbReference type="InterPro" id="IPR003709">
    <property type="entry name" value="VanY-like_core_dom"/>
</dbReference>
<dbReference type="GO" id="GO:0006508">
    <property type="term" value="P:proteolysis"/>
    <property type="evidence" value="ECO:0007669"/>
    <property type="project" value="InterPro"/>
</dbReference>
<dbReference type="InterPro" id="IPR009045">
    <property type="entry name" value="Zn_M74/Hedgehog-like"/>
</dbReference>
<dbReference type="Gene3D" id="3.30.1380.10">
    <property type="match status" value="1"/>
</dbReference>
<keyword evidence="3" id="KW-0121">Carboxypeptidase</keyword>
<dbReference type="Pfam" id="PF02557">
    <property type="entry name" value="VanY"/>
    <property type="match status" value="1"/>
</dbReference>
<dbReference type="RefSeq" id="WP_010768541.1">
    <property type="nucleotide sequence ID" value="NZ_ASWE01000002.1"/>
</dbReference>
<feature type="region of interest" description="Disordered" evidence="1">
    <location>
        <begin position="17"/>
        <end position="37"/>
    </location>
</feature>
<dbReference type="HOGENOM" id="CLU_054193_3_2_9"/>
<dbReference type="InterPro" id="IPR052179">
    <property type="entry name" value="DD-CPase-like"/>
</dbReference>
<evidence type="ECO:0000256" key="1">
    <source>
        <dbReference type="SAM" id="MobiDB-lite"/>
    </source>
</evidence>
<dbReference type="Proteomes" id="UP000013785">
    <property type="component" value="Unassembled WGS sequence"/>
</dbReference>
<dbReference type="InterPro" id="IPR058193">
    <property type="entry name" value="VanY/YodJ_core_dom"/>
</dbReference>
<proteinExistence type="predicted"/>
<dbReference type="PATRIC" id="fig|1158610.3.peg.1872"/>
<evidence type="ECO:0000259" key="2">
    <source>
        <dbReference type="Pfam" id="PF02557"/>
    </source>
</evidence>
<feature type="compositionally biased region" description="Basic and acidic residues" evidence="1">
    <location>
        <begin position="18"/>
        <end position="33"/>
    </location>
</feature>
<dbReference type="eggNOG" id="COG1876">
    <property type="taxonomic scope" value="Bacteria"/>
</dbReference>
<dbReference type="AlphaFoldDB" id="R3W8U9"/>
<protein>
    <submittedName>
        <fullName evidence="3">Serine-type D-Ala-D-Ala carboxypeptidase</fullName>
    </submittedName>
</protein>
<accession>R3W8U9</accession>
<dbReference type="PANTHER" id="PTHR34385:SF1">
    <property type="entry name" value="PEPTIDOGLYCAN L-ALANYL-D-GLUTAMATE ENDOPEPTIDASE CWLK"/>
    <property type="match status" value="1"/>
</dbReference>
<name>R3W8U9_9ENTE</name>
<sequence length="244" mass="27243">MCLLIVVSVKSLTGGFTSEKDTPTDTTNQKEEQTATTAESTLIDLPAVSKDDWSLVLVGPKNKLKTEVDETKLASLSNGYQVDERIADSYEKLAQAAKKADFPLVIISAFRSVAYQQTVFDRNVQAVMTKNGVSEEDAIAEVKKTVTEPGYSEHHTGLAVDVVDESWYNNYPDEVLEEGFGSQPGAKWLAKNAPNYGFIVRYPKGKEKITMIDYEPWHLRYVGEESAKYITKNNLTLEEYLNLL</sequence>
<keyword evidence="3" id="KW-0378">Hydrolase</keyword>
<dbReference type="SUPFAM" id="SSF55166">
    <property type="entry name" value="Hedgehog/DD-peptidase"/>
    <property type="match status" value="1"/>
</dbReference>
<evidence type="ECO:0000313" key="4">
    <source>
        <dbReference type="Proteomes" id="UP000013785"/>
    </source>
</evidence>
<keyword evidence="3" id="KW-0645">Protease</keyword>
<gene>
    <name evidence="3" type="ORF">UC3_01878</name>
</gene>
<keyword evidence="4" id="KW-1185">Reference proteome</keyword>
<comment type="caution">
    <text evidence="3">The sequence shown here is derived from an EMBL/GenBank/DDBJ whole genome shotgun (WGS) entry which is preliminary data.</text>
</comment>
<feature type="domain" description="D-alanyl-D-alanine carboxypeptidase-like core" evidence="2">
    <location>
        <begin position="81"/>
        <end position="223"/>
    </location>
</feature>